<sequence length="124" mass="14351">MCSWRKKMFENLDIPDIVSWNIMTGAWDKSKTPENALSNLYKMSLNGLKPNQTTFASSESAFEIPQYGEYVHGKLIKTSLEMDVWLVVLWLTSAESLTYWKMPIGVLITSCQECSFMECFDMWL</sequence>
<reference evidence="2" key="1">
    <citation type="journal article" date="2023" name="Front. Plant Sci.">
        <title>Chromosomal-level genome assembly of Melastoma candidum provides insights into trichome evolution.</title>
        <authorList>
            <person name="Zhong Y."/>
            <person name="Wu W."/>
            <person name="Sun C."/>
            <person name="Zou P."/>
            <person name="Liu Y."/>
            <person name="Dai S."/>
            <person name="Zhou R."/>
        </authorList>
    </citation>
    <scope>NUCLEOTIDE SEQUENCE [LARGE SCALE GENOMIC DNA]</scope>
</reference>
<comment type="caution">
    <text evidence="1">The sequence shown here is derived from an EMBL/GenBank/DDBJ whole genome shotgun (WGS) entry which is preliminary data.</text>
</comment>
<dbReference type="EMBL" id="CM042889">
    <property type="protein sequence ID" value="KAI4319755.1"/>
    <property type="molecule type" value="Genomic_DNA"/>
</dbReference>
<name>A0ACB9M7N7_9MYRT</name>
<gene>
    <name evidence="1" type="ORF">MLD38_033317</name>
</gene>
<organism evidence="1 2">
    <name type="scientific">Melastoma candidum</name>
    <dbReference type="NCBI Taxonomy" id="119954"/>
    <lineage>
        <taxon>Eukaryota</taxon>
        <taxon>Viridiplantae</taxon>
        <taxon>Streptophyta</taxon>
        <taxon>Embryophyta</taxon>
        <taxon>Tracheophyta</taxon>
        <taxon>Spermatophyta</taxon>
        <taxon>Magnoliopsida</taxon>
        <taxon>eudicotyledons</taxon>
        <taxon>Gunneridae</taxon>
        <taxon>Pentapetalae</taxon>
        <taxon>rosids</taxon>
        <taxon>malvids</taxon>
        <taxon>Myrtales</taxon>
        <taxon>Melastomataceae</taxon>
        <taxon>Melastomatoideae</taxon>
        <taxon>Melastomateae</taxon>
        <taxon>Melastoma</taxon>
    </lineage>
</organism>
<evidence type="ECO:0000313" key="2">
    <source>
        <dbReference type="Proteomes" id="UP001057402"/>
    </source>
</evidence>
<keyword evidence="2" id="KW-1185">Reference proteome</keyword>
<evidence type="ECO:0000313" key="1">
    <source>
        <dbReference type="EMBL" id="KAI4319755.1"/>
    </source>
</evidence>
<proteinExistence type="predicted"/>
<protein>
    <submittedName>
        <fullName evidence="1">Uncharacterized protein</fullName>
    </submittedName>
</protein>
<accession>A0ACB9M7N7</accession>
<dbReference type="Proteomes" id="UP001057402">
    <property type="component" value="Chromosome 10"/>
</dbReference>